<dbReference type="PANTHER" id="PTHR24252">
    <property type="entry name" value="ACROSIN-RELATED"/>
    <property type="match status" value="1"/>
</dbReference>
<evidence type="ECO:0000256" key="3">
    <source>
        <dbReference type="ARBA" id="ARBA00022825"/>
    </source>
</evidence>
<evidence type="ECO:0000313" key="6">
    <source>
        <dbReference type="EMBL" id="ELT94588.1"/>
    </source>
</evidence>
<dbReference type="Gene3D" id="2.40.10.10">
    <property type="entry name" value="Trypsin-like serine proteases"/>
    <property type="match status" value="1"/>
</dbReference>
<dbReference type="PANTHER" id="PTHR24252:SF7">
    <property type="entry name" value="HYALIN"/>
    <property type="match status" value="1"/>
</dbReference>
<dbReference type="InterPro" id="IPR001314">
    <property type="entry name" value="Peptidase_S1A"/>
</dbReference>
<keyword evidence="8" id="KW-1185">Reference proteome</keyword>
<dbReference type="AlphaFoldDB" id="R7TL64"/>
<sequence>MMLAKNGSSIHEHLCGGTLIHPQWVLTAAHCFESVWADFLTADPAAWMVRIGEHNMFEDEGNHVDIPPSKIIFHPERDPPRTFNLDIALVKLAKPVEMNDYVNVACLPSDDDIVPVNTPCVTAGWGHTIEAGKVSNIVRHVEVPVTSNRLCNDLYSKISHKFQLEISSDMMCAGYEKGGKDACQYDSGGPMVCFDWEDDQWLLTGVVSTGYGCARAGFPGIYTRVSSFVPWIEATVGLSL</sequence>
<dbReference type="PRINTS" id="PR00722">
    <property type="entry name" value="CHYMOTRYPSIN"/>
</dbReference>
<proteinExistence type="predicted"/>
<reference evidence="6 8" key="2">
    <citation type="journal article" date="2013" name="Nature">
        <title>Insights into bilaterian evolution from three spiralian genomes.</title>
        <authorList>
            <person name="Simakov O."/>
            <person name="Marletaz F."/>
            <person name="Cho S.J."/>
            <person name="Edsinger-Gonzales E."/>
            <person name="Havlak P."/>
            <person name="Hellsten U."/>
            <person name="Kuo D.H."/>
            <person name="Larsson T."/>
            <person name="Lv J."/>
            <person name="Arendt D."/>
            <person name="Savage R."/>
            <person name="Osoegawa K."/>
            <person name="de Jong P."/>
            <person name="Grimwood J."/>
            <person name="Chapman J.A."/>
            <person name="Shapiro H."/>
            <person name="Aerts A."/>
            <person name="Otillar R.P."/>
            <person name="Terry A.Y."/>
            <person name="Boore J.L."/>
            <person name="Grigoriev I.V."/>
            <person name="Lindberg D.R."/>
            <person name="Seaver E.C."/>
            <person name="Weisblat D.A."/>
            <person name="Putnam N.H."/>
            <person name="Rokhsar D.S."/>
        </authorList>
    </citation>
    <scope>NUCLEOTIDE SEQUENCE</scope>
    <source>
        <strain evidence="6 8">I ESC-2004</strain>
    </source>
</reference>
<dbReference type="FunFam" id="2.40.10.10:FF:000003">
    <property type="entry name" value="Transmembrane serine protease 3"/>
    <property type="match status" value="1"/>
</dbReference>
<protein>
    <recommendedName>
        <fullName evidence="5">Peptidase S1 domain-containing protein</fullName>
    </recommendedName>
</protein>
<accession>R7TL64</accession>
<dbReference type="OrthoDB" id="10059102at2759"/>
<keyword evidence="4" id="KW-1015">Disulfide bond</keyword>
<dbReference type="OMA" id="HTIDNDL"/>
<keyword evidence="2" id="KW-0378">Hydrolase</keyword>
<dbReference type="CDD" id="cd00190">
    <property type="entry name" value="Tryp_SPc"/>
    <property type="match status" value="1"/>
</dbReference>
<dbReference type="PROSITE" id="PS00134">
    <property type="entry name" value="TRYPSIN_HIS"/>
    <property type="match status" value="1"/>
</dbReference>
<evidence type="ECO:0000256" key="4">
    <source>
        <dbReference type="ARBA" id="ARBA00023157"/>
    </source>
</evidence>
<dbReference type="Proteomes" id="UP000014760">
    <property type="component" value="Unassembled WGS sequence"/>
</dbReference>
<evidence type="ECO:0000256" key="2">
    <source>
        <dbReference type="ARBA" id="ARBA00022801"/>
    </source>
</evidence>
<dbReference type="HOGENOM" id="CLU_006842_0_0_1"/>
<keyword evidence="1" id="KW-0645">Protease</keyword>
<dbReference type="Pfam" id="PF00089">
    <property type="entry name" value="Trypsin"/>
    <property type="match status" value="1"/>
</dbReference>
<dbReference type="EMBL" id="AMQN01002489">
    <property type="status" value="NOT_ANNOTATED_CDS"/>
    <property type="molecule type" value="Genomic_DNA"/>
</dbReference>
<dbReference type="PROSITE" id="PS50240">
    <property type="entry name" value="TRYPSIN_DOM"/>
    <property type="match status" value="1"/>
</dbReference>
<dbReference type="GO" id="GO:0006508">
    <property type="term" value="P:proteolysis"/>
    <property type="evidence" value="ECO:0007669"/>
    <property type="project" value="UniProtKB-KW"/>
</dbReference>
<dbReference type="EMBL" id="KB309374">
    <property type="protein sequence ID" value="ELT94588.1"/>
    <property type="molecule type" value="Genomic_DNA"/>
</dbReference>
<dbReference type="MEROPS" id="S01.315"/>
<dbReference type="SMART" id="SM00020">
    <property type="entry name" value="Tryp_SPc"/>
    <property type="match status" value="1"/>
</dbReference>
<dbReference type="InterPro" id="IPR001254">
    <property type="entry name" value="Trypsin_dom"/>
</dbReference>
<evidence type="ECO:0000259" key="5">
    <source>
        <dbReference type="PROSITE" id="PS50240"/>
    </source>
</evidence>
<dbReference type="InterPro" id="IPR043504">
    <property type="entry name" value="Peptidase_S1_PA_chymotrypsin"/>
</dbReference>
<evidence type="ECO:0000313" key="7">
    <source>
        <dbReference type="EnsemblMetazoa" id="CapteP160020"/>
    </source>
</evidence>
<dbReference type="InterPro" id="IPR009003">
    <property type="entry name" value="Peptidase_S1_PA"/>
</dbReference>
<dbReference type="STRING" id="283909.R7TL64"/>
<reference evidence="8" key="1">
    <citation type="submission" date="2012-12" db="EMBL/GenBank/DDBJ databases">
        <authorList>
            <person name="Hellsten U."/>
            <person name="Grimwood J."/>
            <person name="Chapman J.A."/>
            <person name="Shapiro H."/>
            <person name="Aerts A."/>
            <person name="Otillar R.P."/>
            <person name="Terry A.Y."/>
            <person name="Boore J.L."/>
            <person name="Simakov O."/>
            <person name="Marletaz F."/>
            <person name="Cho S.-J."/>
            <person name="Edsinger-Gonzales E."/>
            <person name="Havlak P."/>
            <person name="Kuo D.-H."/>
            <person name="Larsson T."/>
            <person name="Lv J."/>
            <person name="Arendt D."/>
            <person name="Savage R."/>
            <person name="Osoegawa K."/>
            <person name="de Jong P."/>
            <person name="Lindberg D.R."/>
            <person name="Seaver E.C."/>
            <person name="Weisblat D.A."/>
            <person name="Putnam N.H."/>
            <person name="Grigoriev I.V."/>
            <person name="Rokhsar D.S."/>
        </authorList>
    </citation>
    <scope>NUCLEOTIDE SEQUENCE</scope>
    <source>
        <strain evidence="8">I ESC-2004</strain>
    </source>
</reference>
<dbReference type="SUPFAM" id="SSF50494">
    <property type="entry name" value="Trypsin-like serine proteases"/>
    <property type="match status" value="1"/>
</dbReference>
<gene>
    <name evidence="6" type="ORF">CAPTEDRAFT_160020</name>
</gene>
<evidence type="ECO:0000313" key="8">
    <source>
        <dbReference type="Proteomes" id="UP000014760"/>
    </source>
</evidence>
<reference evidence="7" key="3">
    <citation type="submission" date="2015-06" db="UniProtKB">
        <authorList>
            <consortium name="EnsemblMetazoa"/>
        </authorList>
    </citation>
    <scope>IDENTIFICATION</scope>
</reference>
<feature type="domain" description="Peptidase S1" evidence="5">
    <location>
        <begin position="1"/>
        <end position="237"/>
    </location>
</feature>
<dbReference type="EnsemblMetazoa" id="CapteT160020">
    <property type="protein sequence ID" value="CapteP160020"/>
    <property type="gene ID" value="CapteG160020"/>
</dbReference>
<dbReference type="InterPro" id="IPR018114">
    <property type="entry name" value="TRYPSIN_HIS"/>
</dbReference>
<evidence type="ECO:0000256" key="1">
    <source>
        <dbReference type="ARBA" id="ARBA00022670"/>
    </source>
</evidence>
<organism evidence="6">
    <name type="scientific">Capitella teleta</name>
    <name type="common">Polychaete worm</name>
    <dbReference type="NCBI Taxonomy" id="283909"/>
    <lineage>
        <taxon>Eukaryota</taxon>
        <taxon>Metazoa</taxon>
        <taxon>Spiralia</taxon>
        <taxon>Lophotrochozoa</taxon>
        <taxon>Annelida</taxon>
        <taxon>Polychaeta</taxon>
        <taxon>Sedentaria</taxon>
        <taxon>Scolecida</taxon>
        <taxon>Capitellidae</taxon>
        <taxon>Capitella</taxon>
    </lineage>
</organism>
<keyword evidence="3" id="KW-0720">Serine protease</keyword>
<dbReference type="GO" id="GO:0004252">
    <property type="term" value="F:serine-type endopeptidase activity"/>
    <property type="evidence" value="ECO:0007669"/>
    <property type="project" value="InterPro"/>
</dbReference>
<name>R7TL64_CAPTE</name>